<dbReference type="Pfam" id="PF03787">
    <property type="entry name" value="RAMPs"/>
    <property type="match status" value="1"/>
</dbReference>
<dbReference type="InterPro" id="IPR013411">
    <property type="entry name" value="CRISPR-assoc_RAMP_Csx7"/>
</dbReference>
<feature type="domain" description="CRISPR type III-associated protein" evidence="2">
    <location>
        <begin position="22"/>
        <end position="225"/>
    </location>
</feature>
<dbReference type="EMBL" id="FQZM01000016">
    <property type="protein sequence ID" value="SHI96407.1"/>
    <property type="molecule type" value="Genomic_DNA"/>
</dbReference>
<dbReference type="GO" id="GO:0051607">
    <property type="term" value="P:defense response to virus"/>
    <property type="evidence" value="ECO:0007669"/>
    <property type="project" value="UniProtKB-KW"/>
</dbReference>
<dbReference type="NCBIfam" id="TIGR02581">
    <property type="entry name" value="cas_cyan_RAMP"/>
    <property type="match status" value="1"/>
</dbReference>
<gene>
    <name evidence="3" type="ORF">SAMN02745219_01447</name>
</gene>
<dbReference type="OrthoDB" id="1063910at2"/>
<dbReference type="InterPro" id="IPR052216">
    <property type="entry name" value="CRISPR_Csm3_endoribonuclease"/>
</dbReference>
<sequence length="272" mass="29804">MAAAVRFLYDTFYNRRRITGRLVTLTPLRIGSGEAVPDPTAIDNPVIRDAYGRPFIPGSSFKGVWRSFAEQVLGQRDNGDRGCCDPLSAPCLPAEEVKKLKREHNDLRRLAGEIYTRLCPACRIFGSPHFAGRLRVRDLLLDESTWPGFCEVRPGVAIDRDTRTAHTKRKYEIEAVPAGTAFTFEAVVENASDEEWRDILLTLLPFTRGELPLGGCTGRGLGRVRLESTQVASVTAANLREFLARGWNGLSPQDLGSACREAGLAMGGAAGV</sequence>
<evidence type="ECO:0000313" key="4">
    <source>
        <dbReference type="Proteomes" id="UP000184529"/>
    </source>
</evidence>
<dbReference type="PANTHER" id="PTHR35579">
    <property type="entry name" value="CRISPR SYSTEM CMS ENDORIBONUCLEASE CSM3"/>
    <property type="match status" value="1"/>
</dbReference>
<dbReference type="PANTHER" id="PTHR35579:SF3">
    <property type="entry name" value="CRISPR SYSTEM CMS ENDORIBONUCLEASE CSM3"/>
    <property type="match status" value="1"/>
</dbReference>
<dbReference type="Proteomes" id="UP000184529">
    <property type="component" value="Unassembled WGS sequence"/>
</dbReference>
<keyword evidence="1" id="KW-0051">Antiviral defense</keyword>
<dbReference type="AlphaFoldDB" id="A0A1M6FFH5"/>
<evidence type="ECO:0000313" key="3">
    <source>
        <dbReference type="EMBL" id="SHI96407.1"/>
    </source>
</evidence>
<protein>
    <submittedName>
        <fullName evidence="3">CRISPR-associated RAMP protein, SSO1426 family</fullName>
    </submittedName>
</protein>
<name>A0A1M6FFH5_9FIRM</name>
<dbReference type="STRING" id="1121432.SAMN02745219_01447"/>
<dbReference type="RefSeq" id="WP_072868418.1">
    <property type="nucleotide sequence ID" value="NZ_FQZM01000016.1"/>
</dbReference>
<accession>A0A1M6FFH5</accession>
<keyword evidence="4" id="KW-1185">Reference proteome</keyword>
<evidence type="ECO:0000259" key="2">
    <source>
        <dbReference type="Pfam" id="PF03787"/>
    </source>
</evidence>
<organism evidence="3 4">
    <name type="scientific">Desulfofundulus thermosubterraneus DSM 16057</name>
    <dbReference type="NCBI Taxonomy" id="1121432"/>
    <lineage>
        <taxon>Bacteria</taxon>
        <taxon>Bacillati</taxon>
        <taxon>Bacillota</taxon>
        <taxon>Clostridia</taxon>
        <taxon>Eubacteriales</taxon>
        <taxon>Peptococcaceae</taxon>
        <taxon>Desulfofundulus</taxon>
    </lineage>
</organism>
<reference evidence="4" key="1">
    <citation type="submission" date="2016-11" db="EMBL/GenBank/DDBJ databases">
        <authorList>
            <person name="Varghese N."/>
            <person name="Submissions S."/>
        </authorList>
    </citation>
    <scope>NUCLEOTIDE SEQUENCE [LARGE SCALE GENOMIC DNA]</scope>
    <source>
        <strain evidence="4">DSM 16057</strain>
    </source>
</reference>
<dbReference type="InterPro" id="IPR005537">
    <property type="entry name" value="RAMP_III_fam"/>
</dbReference>
<evidence type="ECO:0000256" key="1">
    <source>
        <dbReference type="ARBA" id="ARBA00023118"/>
    </source>
</evidence>
<proteinExistence type="predicted"/>